<gene>
    <name evidence="9" type="ORF">NK118_01055</name>
</gene>
<dbReference type="InterPro" id="IPR043128">
    <property type="entry name" value="Rev_trsase/Diguanyl_cyclase"/>
</dbReference>
<dbReference type="Gene3D" id="3.30.70.270">
    <property type="match status" value="1"/>
</dbReference>
<evidence type="ECO:0000256" key="3">
    <source>
        <dbReference type="ARBA" id="ARBA00022695"/>
    </source>
</evidence>
<dbReference type="SUPFAM" id="SSF56672">
    <property type="entry name" value="DNA/RNA polymerases"/>
    <property type="match status" value="1"/>
</dbReference>
<dbReference type="Gene3D" id="1.10.150.20">
    <property type="entry name" value="5' to 3' exonuclease, C-terminal subdomain"/>
    <property type="match status" value="1"/>
</dbReference>
<comment type="similarity">
    <text evidence="1">Belongs to the DNA polymerase type-Y family.</text>
</comment>
<organism evidence="9 10">
    <name type="scientific">Ohessyouella blattaphilus</name>
    <dbReference type="NCBI Taxonomy" id="2949333"/>
    <lineage>
        <taxon>Bacteria</taxon>
        <taxon>Bacillati</taxon>
        <taxon>Bacillota</taxon>
        <taxon>Clostridia</taxon>
        <taxon>Lachnospirales</taxon>
        <taxon>Lachnospiraceae</taxon>
        <taxon>Ohessyouella</taxon>
    </lineage>
</organism>
<evidence type="ECO:0000256" key="7">
    <source>
        <dbReference type="SAM" id="MobiDB-lite"/>
    </source>
</evidence>
<evidence type="ECO:0000256" key="2">
    <source>
        <dbReference type="ARBA" id="ARBA00022457"/>
    </source>
</evidence>
<reference evidence="9 10" key="1">
    <citation type="journal article" date="2022" name="Genome Biol. Evol.">
        <title>Host diet, physiology and behaviors set the stage for Lachnospiraceae cladogenesis.</title>
        <authorList>
            <person name="Vera-Ponce De Leon A."/>
            <person name="Schneider M."/>
            <person name="Jahnes B.C."/>
            <person name="Sadowski V."/>
            <person name="Camuy-Velez L.A."/>
            <person name="Duan J."/>
            <person name="Sabree Z.L."/>
        </authorList>
    </citation>
    <scope>NUCLEOTIDE SEQUENCE [LARGE SCALE GENOMIC DNA]</scope>
    <source>
        <strain evidence="9 10">PAL227</strain>
    </source>
</reference>
<dbReference type="GO" id="GO:0008168">
    <property type="term" value="F:methyltransferase activity"/>
    <property type="evidence" value="ECO:0007669"/>
    <property type="project" value="UniProtKB-KW"/>
</dbReference>
<keyword evidence="6" id="KW-0175">Coiled coil</keyword>
<dbReference type="InterPro" id="IPR001126">
    <property type="entry name" value="UmuC"/>
</dbReference>
<dbReference type="GO" id="GO:0032259">
    <property type="term" value="P:methylation"/>
    <property type="evidence" value="ECO:0007669"/>
    <property type="project" value="UniProtKB-KW"/>
</dbReference>
<keyword evidence="3" id="KW-0548">Nucleotidyltransferase</keyword>
<keyword evidence="10" id="KW-1185">Reference proteome</keyword>
<evidence type="ECO:0000256" key="1">
    <source>
        <dbReference type="ARBA" id="ARBA00010945"/>
    </source>
</evidence>
<dbReference type="InterPro" id="IPR050116">
    <property type="entry name" value="DNA_polymerase-Y"/>
</dbReference>
<keyword evidence="5" id="KW-0808">Transferase</keyword>
<keyword evidence="9" id="KW-0489">Methyltransferase</keyword>
<dbReference type="InterPro" id="IPR017961">
    <property type="entry name" value="DNA_pol_Y-fam_little_finger"/>
</dbReference>
<keyword evidence="5" id="KW-0239">DNA-directed DNA polymerase</keyword>
<keyword evidence="4" id="KW-0227">DNA damage</keyword>
<dbReference type="Proteomes" id="UP001523565">
    <property type="component" value="Unassembled WGS sequence"/>
</dbReference>
<dbReference type="EMBL" id="JAMZFV010000001">
    <property type="protein sequence ID" value="MCP1108840.1"/>
    <property type="molecule type" value="Genomic_DNA"/>
</dbReference>
<sequence length="483" mass="54535">MSRTRQYIAIDLKSFYASVECVERGFDPLKARLVVADASRTSKTICLAVSPALKAYGIPGRPRLFEVEQKVKGKNVDYITAVPRMSLYLEYSTRIYNIYLKYIAPEDIHVYSIDEVFIDATTYLKTYQLSAKELARKMIKEVLAATGITATAGIGTNLYLSKVAMDIMAKKSQADADGVRIAQLDEQKYKEELWDHQPLRDFWRVGYGYQKKLHAQQLFTMGDIARCSLGKADDYYNEDLLYKLFGINAELLIDHAWGYEPCTMSDIKAYKPAAHSVGSGQVLHEPYPYEKARLIVREMTELLVLDLVDKKLVTDQVVLTVGYDKESLSDPQIARSYRGEVKVDYYGRKIPKHAHGTANLSRKTSSTMLIVEGVMELFARIVDERLLVRRVTIAATRVMPEAEAKEAQQGAAAYGQLDLFTDYEALKAQQEKEDEQLEKEKQLQRATLALKKKYGKNAVLKGMNLEDGGTTISRNDQIGGHKA</sequence>
<dbReference type="PANTHER" id="PTHR11076:SF35">
    <property type="entry name" value="DNA REPAIR PROTEIN HOMOLOG YOBH"/>
    <property type="match status" value="1"/>
</dbReference>
<evidence type="ECO:0000256" key="5">
    <source>
        <dbReference type="ARBA" id="ARBA00022932"/>
    </source>
</evidence>
<dbReference type="PANTHER" id="PTHR11076">
    <property type="entry name" value="DNA REPAIR POLYMERASE UMUC / TRANSFERASE FAMILY MEMBER"/>
    <property type="match status" value="1"/>
</dbReference>
<evidence type="ECO:0000313" key="10">
    <source>
        <dbReference type="Proteomes" id="UP001523565"/>
    </source>
</evidence>
<dbReference type="PROSITE" id="PS50173">
    <property type="entry name" value="UMUC"/>
    <property type="match status" value="1"/>
</dbReference>
<accession>A0ABT1EDR0</accession>
<comment type="caution">
    <text evidence="9">The sequence shown here is derived from an EMBL/GenBank/DDBJ whole genome shotgun (WGS) entry which is preliminary data.</text>
</comment>
<dbReference type="Pfam" id="PF00817">
    <property type="entry name" value="IMS"/>
    <property type="match status" value="1"/>
</dbReference>
<feature type="domain" description="UmuC" evidence="8">
    <location>
        <begin position="7"/>
        <end position="206"/>
    </location>
</feature>
<dbReference type="RefSeq" id="WP_262067745.1">
    <property type="nucleotide sequence ID" value="NZ_JAMXOC010000001.1"/>
</dbReference>
<protein>
    <submittedName>
        <fullName evidence="9">DNA methylase</fullName>
    </submittedName>
</protein>
<evidence type="ECO:0000259" key="8">
    <source>
        <dbReference type="PROSITE" id="PS50173"/>
    </source>
</evidence>
<evidence type="ECO:0000256" key="6">
    <source>
        <dbReference type="SAM" id="Coils"/>
    </source>
</evidence>
<dbReference type="Gene3D" id="3.40.1170.60">
    <property type="match status" value="1"/>
</dbReference>
<proteinExistence type="inferred from homology"/>
<feature type="coiled-coil region" evidence="6">
    <location>
        <begin position="420"/>
        <end position="447"/>
    </location>
</feature>
<dbReference type="InterPro" id="IPR043502">
    <property type="entry name" value="DNA/RNA_pol_sf"/>
</dbReference>
<keyword evidence="2" id="KW-0515">Mutator protein</keyword>
<name>A0ABT1EDR0_9FIRM</name>
<feature type="region of interest" description="Disordered" evidence="7">
    <location>
        <begin position="464"/>
        <end position="483"/>
    </location>
</feature>
<dbReference type="Pfam" id="PF11799">
    <property type="entry name" value="IMS_C"/>
    <property type="match status" value="1"/>
</dbReference>
<evidence type="ECO:0000256" key="4">
    <source>
        <dbReference type="ARBA" id="ARBA00022763"/>
    </source>
</evidence>
<evidence type="ECO:0000313" key="9">
    <source>
        <dbReference type="EMBL" id="MCP1108840.1"/>
    </source>
</evidence>